<dbReference type="SUPFAM" id="SSF47565">
    <property type="entry name" value="Insect pheromone/odorant-binding proteins"/>
    <property type="match status" value="1"/>
</dbReference>
<feature type="signal peptide" evidence="6">
    <location>
        <begin position="1"/>
        <end position="26"/>
    </location>
</feature>
<evidence type="ECO:0000256" key="3">
    <source>
        <dbReference type="ARBA" id="ARBA00022525"/>
    </source>
</evidence>
<dbReference type="InterPro" id="IPR036728">
    <property type="entry name" value="PBP_GOBP_sf"/>
</dbReference>
<dbReference type="VEuPathDB" id="VectorBase:AALF023073"/>
<accession>M4VP04</accession>
<organism evidence="7">
    <name type="scientific">Aedes albopictus</name>
    <name type="common">Asian tiger mosquito</name>
    <name type="synonym">Stegomyia albopicta</name>
    <dbReference type="NCBI Taxonomy" id="7160"/>
    <lineage>
        <taxon>Eukaryota</taxon>
        <taxon>Metazoa</taxon>
        <taxon>Ecdysozoa</taxon>
        <taxon>Arthropoda</taxon>
        <taxon>Hexapoda</taxon>
        <taxon>Insecta</taxon>
        <taxon>Pterygota</taxon>
        <taxon>Neoptera</taxon>
        <taxon>Endopterygota</taxon>
        <taxon>Diptera</taxon>
        <taxon>Nematocera</taxon>
        <taxon>Culicoidea</taxon>
        <taxon>Culicidae</taxon>
        <taxon>Culicinae</taxon>
        <taxon>Aedini</taxon>
        <taxon>Aedes</taxon>
        <taxon>Stegomyia</taxon>
    </lineage>
</organism>
<dbReference type="PANTHER" id="PTHR11857:SF46">
    <property type="entry name" value="GENERAL ODORANT-BINDING PROTEIN 99A-RELATED"/>
    <property type="match status" value="1"/>
</dbReference>
<protein>
    <submittedName>
        <fullName evidence="7">Obp19</fullName>
    </submittedName>
</protein>
<evidence type="ECO:0000256" key="1">
    <source>
        <dbReference type="ARBA" id="ARBA00004613"/>
    </source>
</evidence>
<dbReference type="GO" id="GO:0005549">
    <property type="term" value="F:odorant binding"/>
    <property type="evidence" value="ECO:0007669"/>
    <property type="project" value="InterPro"/>
</dbReference>
<comment type="subcellular location">
    <subcellularLocation>
        <location evidence="1">Secreted</location>
    </subcellularLocation>
</comment>
<dbReference type="Pfam" id="PF01395">
    <property type="entry name" value="PBP_GOBP"/>
    <property type="match status" value="1"/>
</dbReference>
<dbReference type="VEuPathDB" id="VectorBase:AALC636_009629"/>
<dbReference type="Gene3D" id="1.10.238.20">
    <property type="entry name" value="Pheromone/general odorant binding protein domain"/>
    <property type="match status" value="1"/>
</dbReference>
<keyword evidence="5" id="KW-1015">Disulfide bond</keyword>
<dbReference type="CDD" id="cd23992">
    <property type="entry name" value="PBP_GOBP"/>
    <property type="match status" value="1"/>
</dbReference>
<dbReference type="InterPro" id="IPR006170">
    <property type="entry name" value="PBP/GOBP"/>
</dbReference>
<keyword evidence="3" id="KW-0964">Secreted</keyword>
<reference evidence="7" key="1">
    <citation type="submission" date="2012-12" db="EMBL/GenBank/DDBJ databases">
        <authorList>
            <person name="Deng Y.H."/>
            <person name="Gu J.B."/>
            <person name="Yan H."/>
            <person name="Xu J.B."/>
            <person name="Wu K."/>
            <person name="Tu Z.J."/>
            <person name="James A.A."/>
            <person name="Chen X.G."/>
        </authorList>
    </citation>
    <scope>NUCLEOTIDE SEQUENCE</scope>
    <source>
        <strain evidence="7">BW891225</strain>
    </source>
</reference>
<keyword evidence="4 6" id="KW-0732">Signal</keyword>
<dbReference type="AlphaFoldDB" id="M4VP04"/>
<evidence type="ECO:0000256" key="5">
    <source>
        <dbReference type="ARBA" id="ARBA00023157"/>
    </source>
</evidence>
<dbReference type="GO" id="GO:0005615">
    <property type="term" value="C:extracellular space"/>
    <property type="evidence" value="ECO:0007669"/>
    <property type="project" value="TreeGrafter"/>
</dbReference>
<dbReference type="EMBL" id="KC405544">
    <property type="protein sequence ID" value="AGI04315.1"/>
    <property type="molecule type" value="mRNA"/>
</dbReference>
<name>M4VP04_AEDAL</name>
<reference evidence="7" key="2">
    <citation type="journal article" date="2013" name="PLoS ONE">
        <title>Molecular and Functional Characterization of Odorant-Binding Protein Genes in an Invasive Vector Mosquito, Aedes albopictus.</title>
        <authorList>
            <person name="Deng Y."/>
            <person name="Yan H."/>
            <person name="Gu J."/>
            <person name="Xu J."/>
            <person name="Wu K."/>
            <person name="Tu Z."/>
            <person name="James A.A."/>
            <person name="Chen X."/>
        </authorList>
    </citation>
    <scope>NUCLEOTIDE SEQUENCE</scope>
    <source>
        <strain evidence="7">BW891225</strain>
    </source>
</reference>
<dbReference type="GO" id="GO:0007608">
    <property type="term" value="P:sensory perception of smell"/>
    <property type="evidence" value="ECO:0007669"/>
    <property type="project" value="TreeGrafter"/>
</dbReference>
<feature type="chain" id="PRO_5004060418" evidence="6">
    <location>
        <begin position="27"/>
        <end position="145"/>
    </location>
</feature>
<evidence type="ECO:0000256" key="2">
    <source>
        <dbReference type="ARBA" id="ARBA00008098"/>
    </source>
</evidence>
<proteinExistence type="evidence at transcript level"/>
<evidence type="ECO:0000313" key="7">
    <source>
        <dbReference type="EMBL" id="AGI04315.1"/>
    </source>
</evidence>
<evidence type="ECO:0000256" key="6">
    <source>
        <dbReference type="SAM" id="SignalP"/>
    </source>
</evidence>
<sequence length="145" mass="16508">MHTAMTSNHCWIAVALASLLVVLTSADSDFRTKREQYQHNKRLCGKILRTPEADMVHYLGSDYPESHDAACFIRCVSILNGAYDDQTGVNMELLHETYGGSMAMEEYAEDAKDCLALRDEVECYCMKAYKPILCLKEQFKKRNVL</sequence>
<dbReference type="SMR" id="M4VP04"/>
<comment type="similarity">
    <text evidence="2">Belongs to the PBP/GOBP family.</text>
</comment>
<evidence type="ECO:0000256" key="4">
    <source>
        <dbReference type="ARBA" id="ARBA00022729"/>
    </source>
</evidence>
<dbReference type="PANTHER" id="PTHR11857">
    <property type="entry name" value="ODORANT BINDING PROTEIN-RELATED"/>
    <property type="match status" value="1"/>
</dbReference>